<dbReference type="RefSeq" id="WP_307337725.1">
    <property type="nucleotide sequence ID" value="NZ_JAUSUD010000003.1"/>
</dbReference>
<dbReference type="SUPFAM" id="SSF82693">
    <property type="entry name" value="Multidrug efflux transporter AcrB pore domain, PN1, PN2, PC1 and PC2 subdomains"/>
    <property type="match status" value="1"/>
</dbReference>
<reference evidence="2 3" key="1">
    <citation type="submission" date="2023-07" db="EMBL/GenBank/DDBJ databases">
        <title>Genomic Encyclopedia of Type Strains, Phase IV (KMG-IV): sequencing the most valuable type-strain genomes for metagenomic binning, comparative biology and taxonomic classification.</title>
        <authorList>
            <person name="Goeker M."/>
        </authorList>
    </citation>
    <scope>NUCLEOTIDE SEQUENCE [LARGE SCALE GENOMIC DNA]</scope>
    <source>
        <strain evidence="2 3">DSM 29005</strain>
    </source>
</reference>
<dbReference type="InterPro" id="IPR027463">
    <property type="entry name" value="AcrB_DN_DC_subdom"/>
</dbReference>
<feature type="transmembrane region" description="Helical" evidence="1">
    <location>
        <begin position="859"/>
        <end position="881"/>
    </location>
</feature>
<feature type="transmembrane region" description="Helical" evidence="1">
    <location>
        <begin position="961"/>
        <end position="988"/>
    </location>
</feature>
<feature type="transmembrane region" description="Helical" evidence="1">
    <location>
        <begin position="887"/>
        <end position="909"/>
    </location>
</feature>
<feature type="transmembrane region" description="Helical" evidence="1">
    <location>
        <begin position="930"/>
        <end position="949"/>
    </location>
</feature>
<gene>
    <name evidence="2" type="ORF">J2S19_000895</name>
</gene>
<dbReference type="SUPFAM" id="SSF82714">
    <property type="entry name" value="Multidrug efflux transporter AcrB TolC docking domain, DN and DC subdomains"/>
    <property type="match status" value="1"/>
</dbReference>
<dbReference type="Pfam" id="PF00873">
    <property type="entry name" value="ACR_tran"/>
    <property type="match status" value="1"/>
</dbReference>
<dbReference type="PANTHER" id="PTHR32063:SF0">
    <property type="entry name" value="SWARMING MOTILITY PROTEIN SWRC"/>
    <property type="match status" value="1"/>
</dbReference>
<dbReference type="Gene3D" id="1.20.1640.10">
    <property type="entry name" value="Multidrug efflux transporter AcrB transmembrane domain"/>
    <property type="match status" value="2"/>
</dbReference>
<sequence length="1010" mass="109284">MSWFTKWSFKNKAAVALMSMLILVMGVLSYFRLPMEFLPSADQPFISVVTVGEGLDAKMMEEQVTTPIEKAVNPVTGKTNVFSTTGDGYSSIDINFESSVDKKEAKREIEEALANVNLPENVAKPNIIQLNTSMIPISYIALTFDEGVNPKTIQFAEEEIVPYFKDIKGVSDIQANGVIPSYISIKLDEKKMAEKQITIDSVMTLLQGQNRATAVGEKEIDNKTANIKVIGDVNSLEKLQKTEVIPKVALIDIADVTVQKQDTTVTKLNGKDGLILIATKDSQSNAVTLSKEIEKVSEEINEKYNNLETSVMIATADSVESSVHSMIKEVLLGALFATIVIMIFLRNLRSTLITIVSIPLSLGFTLFLLAQSGVTLNILTLGGVAVAVGRLVDDSIVVIENIFRRTQTEKFSVSMVIDATKEVGTAITSSTLTTVAVFLPMGLLNGSLQDFLLPFALTITYSLLASLLVAITVVPVMSAGLLKNAKIKEHQPSVKFASMLTWSLNHKWVVLLTAFIVFAGSVGAYIILPKGSVNKTKPDYVYVGLTYPNETPLDTVKKGADKLEDFVLNQDGVKDVYLQIGNDKDAAKYGAVGNPTEAQIMVTLDDGANSSELVEEVTKQKDEYSDATLEVTEASLMGGGATSITIDVIGDNLDELVKVAETVQSEIKDIDGIEKVTTNQEETKVVYSFVVNPSVAKADQISSQAAVMLNQTPLGTIEMEDQQTTVMLEPLYNPETEKDLGNVPIMTENGITPISNVAKLTRNEAPTTSFHKDGEQYIRVTAAIEAEKLSTISTEINKRIFGEGEKEGIEIPTNTDVLIGGASVDQASDFNDLFMTMLASIGIVFLIMVITFKTIRAPIAILCSLPLAAIGAILGIMISGITVDVTALLGALMLIGIVVTNAIVLLDRVKQNEETMIIRDAIVEAASVRMRPILMTAVATISAMLPLLFKEAEAGNLVSASLAVVVIGGLSVATVLTLVVIPVIYELLHFNKAKKQRLMREEVKEKSLVS</sequence>
<dbReference type="InterPro" id="IPR001036">
    <property type="entry name" value="Acrflvin-R"/>
</dbReference>
<evidence type="ECO:0000313" key="2">
    <source>
        <dbReference type="EMBL" id="MDQ0229643.1"/>
    </source>
</evidence>
<name>A0ABT9ZBM1_9BACI</name>
<organism evidence="2 3">
    <name type="scientific">Metabacillus malikii</name>
    <dbReference type="NCBI Taxonomy" id="1504265"/>
    <lineage>
        <taxon>Bacteria</taxon>
        <taxon>Bacillati</taxon>
        <taxon>Bacillota</taxon>
        <taxon>Bacilli</taxon>
        <taxon>Bacillales</taxon>
        <taxon>Bacillaceae</taxon>
        <taxon>Metabacillus</taxon>
    </lineage>
</organism>
<dbReference type="Gene3D" id="3.30.70.1430">
    <property type="entry name" value="Multidrug efflux transporter AcrB pore domain"/>
    <property type="match status" value="2"/>
</dbReference>
<keyword evidence="3" id="KW-1185">Reference proteome</keyword>
<dbReference type="PRINTS" id="PR00702">
    <property type="entry name" value="ACRIFLAVINRP"/>
</dbReference>
<evidence type="ECO:0000256" key="1">
    <source>
        <dbReference type="SAM" id="Phobius"/>
    </source>
</evidence>
<feature type="transmembrane region" description="Helical" evidence="1">
    <location>
        <begin position="423"/>
        <end position="443"/>
    </location>
</feature>
<dbReference type="EMBL" id="JAUSUD010000003">
    <property type="protein sequence ID" value="MDQ0229643.1"/>
    <property type="molecule type" value="Genomic_DNA"/>
</dbReference>
<dbReference type="SUPFAM" id="SSF82866">
    <property type="entry name" value="Multidrug efflux transporter AcrB transmembrane domain"/>
    <property type="match status" value="2"/>
</dbReference>
<keyword evidence="1" id="KW-0812">Transmembrane</keyword>
<keyword evidence="1" id="KW-1133">Transmembrane helix</keyword>
<feature type="transmembrane region" description="Helical" evidence="1">
    <location>
        <begin position="376"/>
        <end position="403"/>
    </location>
</feature>
<dbReference type="PANTHER" id="PTHR32063">
    <property type="match status" value="1"/>
</dbReference>
<feature type="transmembrane region" description="Helical" evidence="1">
    <location>
        <begin position="833"/>
        <end position="852"/>
    </location>
</feature>
<evidence type="ECO:0000313" key="3">
    <source>
        <dbReference type="Proteomes" id="UP001234495"/>
    </source>
</evidence>
<dbReference type="Proteomes" id="UP001234495">
    <property type="component" value="Unassembled WGS sequence"/>
</dbReference>
<protein>
    <submittedName>
        <fullName evidence="2">HAE1 family hydrophobic/amphiphilic exporter-1</fullName>
    </submittedName>
</protein>
<comment type="caution">
    <text evidence="2">The sequence shown here is derived from an EMBL/GenBank/DDBJ whole genome shotgun (WGS) entry which is preliminary data.</text>
</comment>
<dbReference type="Gene3D" id="3.30.70.1320">
    <property type="entry name" value="Multidrug efflux transporter AcrB pore domain like"/>
    <property type="match status" value="1"/>
</dbReference>
<keyword evidence="1" id="KW-0472">Membrane</keyword>
<dbReference type="Gene3D" id="3.30.2090.10">
    <property type="entry name" value="Multidrug efflux transporter AcrB TolC docking domain, DN and DC subdomains"/>
    <property type="match status" value="2"/>
</dbReference>
<proteinExistence type="predicted"/>
<accession>A0ABT9ZBM1</accession>
<dbReference type="Gene3D" id="3.30.70.1440">
    <property type="entry name" value="Multidrug efflux transporter AcrB pore domain"/>
    <property type="match status" value="1"/>
</dbReference>
<feature type="transmembrane region" description="Helical" evidence="1">
    <location>
        <begin position="508"/>
        <end position="528"/>
    </location>
</feature>
<feature type="transmembrane region" description="Helical" evidence="1">
    <location>
        <begin position="352"/>
        <end position="370"/>
    </location>
</feature>
<feature type="transmembrane region" description="Helical" evidence="1">
    <location>
        <begin position="455"/>
        <end position="482"/>
    </location>
</feature>
<feature type="transmembrane region" description="Helical" evidence="1">
    <location>
        <begin position="326"/>
        <end position="345"/>
    </location>
</feature>